<protein>
    <recommendedName>
        <fullName evidence="7">Arf-GAP domain-containing protein</fullName>
    </recommendedName>
</protein>
<reference evidence="9" key="1">
    <citation type="submission" date="2023-07" db="EMBL/GenBank/DDBJ databases">
        <title>A draft genome of Kazachstania heterogenica Y-27499.</title>
        <authorList>
            <person name="Donic C."/>
            <person name="Kralova J.S."/>
            <person name="Fidel L."/>
            <person name="Ben-Dor S."/>
            <person name="Jung S."/>
        </authorList>
    </citation>
    <scope>NUCLEOTIDE SEQUENCE [LARGE SCALE GENOMIC DNA]</scope>
    <source>
        <strain evidence="9">Y27499</strain>
    </source>
</reference>
<dbReference type="SUPFAM" id="SSF57863">
    <property type="entry name" value="ArfGap/RecO-like zinc finger"/>
    <property type="match status" value="1"/>
</dbReference>
<evidence type="ECO:0000256" key="5">
    <source>
        <dbReference type="PROSITE-ProRule" id="PRU00288"/>
    </source>
</evidence>
<evidence type="ECO:0000259" key="7">
    <source>
        <dbReference type="PROSITE" id="PS50115"/>
    </source>
</evidence>
<sequence length="505" mass="56059">MSSDDGEVFVSDEVRQQVFQRLSSKLENRVCFDCGNKNPTWTSVPFGVMLCIQCSAVHRNLGVHITFVKSSTLDKWTINNLRRFKYGGNHKARDYFMKHNGKQFLDTSNSNAKLKYTSNVAKRYKEHLDNLVQKDTELYPSELVLDENEVDIDTDTDSRSTSSSKNASVDDFFSNWQKPKSSLNSTSKLNSGNSIPRNSSASPLNSSKNSQSVSSTSTASNRQKSSILSGNNRNIGAKKHSILSSSRKPTKLSAQKVNKSEAEDLFDQFEREAEREKLESQTNMYQNNSNNSNSGGSGANKFVSKPYTNVSDDMINKSKNNDDIDFHDSLDDSLDDDLPNSSSNYSVEDLKPKFAKLGFGMTQNDANDLAKQYTEAKRAASGPKYTGKIAAKFGSQKAISSDQYFGRGNYNEDEAREAREKLKSFDNATSISSSSYFGQDQADDSESSFGNGYTGGINGNGYSNSSNNGFVDFSINADDELQVIKDAMEQGAQKLGSYLRDYLRR</sequence>
<dbReference type="Pfam" id="PF01412">
    <property type="entry name" value="ArfGap"/>
    <property type="match status" value="1"/>
</dbReference>
<dbReference type="Gene3D" id="1.10.220.150">
    <property type="entry name" value="Arf GTPase activating protein"/>
    <property type="match status" value="1"/>
</dbReference>
<evidence type="ECO:0000256" key="1">
    <source>
        <dbReference type="ARBA" id="ARBA00022468"/>
    </source>
</evidence>
<feature type="compositionally biased region" description="Polar residues" evidence="6">
    <location>
        <begin position="222"/>
        <end position="234"/>
    </location>
</feature>
<dbReference type="GO" id="GO:0008270">
    <property type="term" value="F:zinc ion binding"/>
    <property type="evidence" value="ECO:0007669"/>
    <property type="project" value="UniProtKB-KW"/>
</dbReference>
<dbReference type="InterPro" id="IPR037278">
    <property type="entry name" value="ARFGAP/RecO"/>
</dbReference>
<dbReference type="AlphaFoldDB" id="A0AAN7WMR1"/>
<dbReference type="PANTHER" id="PTHR45686:SF4">
    <property type="entry name" value="ADP-RIBOSYLATION FACTOR GTPASE ACTIVATING PROTEIN 3, ISOFORM H"/>
    <property type="match status" value="1"/>
</dbReference>
<evidence type="ECO:0000313" key="8">
    <source>
        <dbReference type="EMBL" id="KAK5779883.1"/>
    </source>
</evidence>
<evidence type="ECO:0000256" key="3">
    <source>
        <dbReference type="ARBA" id="ARBA00022771"/>
    </source>
</evidence>
<feature type="compositionally biased region" description="Basic and acidic residues" evidence="6">
    <location>
        <begin position="258"/>
        <end position="279"/>
    </location>
</feature>
<feature type="compositionally biased region" description="Low complexity" evidence="6">
    <location>
        <begin position="180"/>
        <end position="221"/>
    </location>
</feature>
<keyword evidence="3 5" id="KW-0863">Zinc-finger</keyword>
<feature type="domain" description="Arf-GAP" evidence="7">
    <location>
        <begin position="16"/>
        <end position="137"/>
    </location>
</feature>
<gene>
    <name evidence="8" type="ORF">RI543_002422</name>
</gene>
<feature type="region of interest" description="Disordered" evidence="6">
    <location>
        <begin position="149"/>
        <end position="305"/>
    </location>
</feature>
<keyword evidence="9" id="KW-1185">Reference proteome</keyword>
<dbReference type="GO" id="GO:0048205">
    <property type="term" value="P:COPI coating of Golgi vesicle"/>
    <property type="evidence" value="ECO:0007669"/>
    <property type="project" value="TreeGrafter"/>
</dbReference>
<dbReference type="GO" id="GO:0000139">
    <property type="term" value="C:Golgi membrane"/>
    <property type="evidence" value="ECO:0007669"/>
    <property type="project" value="GOC"/>
</dbReference>
<dbReference type="CDD" id="cd08831">
    <property type="entry name" value="ArfGap_ArfGap2_3_like"/>
    <property type="match status" value="1"/>
</dbReference>
<evidence type="ECO:0000256" key="2">
    <source>
        <dbReference type="ARBA" id="ARBA00022723"/>
    </source>
</evidence>
<accession>A0AAN7WMR1</accession>
<dbReference type="InterPro" id="IPR001164">
    <property type="entry name" value="ArfGAP_dom"/>
</dbReference>
<keyword evidence="2" id="KW-0479">Metal-binding</keyword>
<evidence type="ECO:0000256" key="6">
    <source>
        <dbReference type="SAM" id="MobiDB-lite"/>
    </source>
</evidence>
<evidence type="ECO:0000256" key="4">
    <source>
        <dbReference type="ARBA" id="ARBA00022833"/>
    </source>
</evidence>
<keyword evidence="1" id="KW-0343">GTPase activation</keyword>
<name>A0AAN7WMR1_9SACH</name>
<dbReference type="PRINTS" id="PR00405">
    <property type="entry name" value="REVINTRACTNG"/>
</dbReference>
<dbReference type="Proteomes" id="UP001306508">
    <property type="component" value="Unassembled WGS sequence"/>
</dbReference>
<dbReference type="PROSITE" id="PS50115">
    <property type="entry name" value="ARFGAP"/>
    <property type="match status" value="1"/>
</dbReference>
<feature type="compositionally biased region" description="Polar residues" evidence="6">
    <location>
        <begin position="242"/>
        <end position="257"/>
    </location>
</feature>
<proteinExistence type="predicted"/>
<dbReference type="GO" id="GO:0005096">
    <property type="term" value="F:GTPase activator activity"/>
    <property type="evidence" value="ECO:0007669"/>
    <property type="project" value="UniProtKB-KW"/>
</dbReference>
<dbReference type="InterPro" id="IPR038508">
    <property type="entry name" value="ArfGAP_dom_sf"/>
</dbReference>
<dbReference type="EMBL" id="JAWIZZ010000045">
    <property type="protein sequence ID" value="KAK5779883.1"/>
    <property type="molecule type" value="Genomic_DNA"/>
</dbReference>
<organism evidence="8 9">
    <name type="scientific">Arxiozyma heterogenica</name>
    <dbReference type="NCBI Taxonomy" id="278026"/>
    <lineage>
        <taxon>Eukaryota</taxon>
        <taxon>Fungi</taxon>
        <taxon>Dikarya</taxon>
        <taxon>Ascomycota</taxon>
        <taxon>Saccharomycotina</taxon>
        <taxon>Saccharomycetes</taxon>
        <taxon>Saccharomycetales</taxon>
        <taxon>Saccharomycetaceae</taxon>
        <taxon>Arxiozyma</taxon>
    </lineage>
</organism>
<keyword evidence="4" id="KW-0862">Zinc</keyword>
<dbReference type="SMART" id="SM00105">
    <property type="entry name" value="ArfGap"/>
    <property type="match status" value="1"/>
</dbReference>
<dbReference type="PANTHER" id="PTHR45686">
    <property type="entry name" value="ADP-RIBOSYLATION FACTOR GTPASE ACTIVATING PROTEIN 3, ISOFORM H-RELATED"/>
    <property type="match status" value="1"/>
</dbReference>
<evidence type="ECO:0000313" key="9">
    <source>
        <dbReference type="Proteomes" id="UP001306508"/>
    </source>
</evidence>
<comment type="caution">
    <text evidence="8">The sequence shown here is derived from an EMBL/GenBank/DDBJ whole genome shotgun (WGS) entry which is preliminary data.</text>
</comment>